<keyword evidence="3" id="KW-1185">Reference proteome</keyword>
<organism evidence="2 3">
    <name type="scientific">Paralimibaculum aggregatum</name>
    <dbReference type="NCBI Taxonomy" id="3036245"/>
    <lineage>
        <taxon>Bacteria</taxon>
        <taxon>Pseudomonadati</taxon>
        <taxon>Pseudomonadota</taxon>
        <taxon>Alphaproteobacteria</taxon>
        <taxon>Rhodobacterales</taxon>
        <taxon>Paracoccaceae</taxon>
        <taxon>Paralimibaculum</taxon>
    </lineage>
</organism>
<accession>A0ABQ6LIA7</accession>
<gene>
    <name evidence="2" type="ORF">LNKW23_22270</name>
</gene>
<evidence type="ECO:0000259" key="1">
    <source>
        <dbReference type="PROSITE" id="PS51379"/>
    </source>
</evidence>
<comment type="caution">
    <text evidence="2">The sequence shown here is derived from an EMBL/GenBank/DDBJ whole genome shotgun (WGS) entry which is preliminary data.</text>
</comment>
<reference evidence="2 3" key="1">
    <citation type="submission" date="2023-04" db="EMBL/GenBank/DDBJ databases">
        <title>Marinoamorphus aggregata gen. nov., sp. Nov., isolate from tissue of brittle star Ophioplocus japonicus.</title>
        <authorList>
            <person name="Kawano K."/>
            <person name="Sawayama S."/>
            <person name="Nakagawa S."/>
        </authorList>
    </citation>
    <scope>NUCLEOTIDE SEQUENCE [LARGE SCALE GENOMIC DNA]</scope>
    <source>
        <strain evidence="2 3">NKW23</strain>
    </source>
</reference>
<dbReference type="EMBL" id="BSYI01000015">
    <property type="protein sequence ID" value="GMG83014.1"/>
    <property type="molecule type" value="Genomic_DNA"/>
</dbReference>
<sequence length="222" mass="22345">MSAGRGALAAALQRLGLALHGGFHGCPEDGLPEGLETLLLVGADGPRMWAVFSAAPEAADGRADPLDRWSRRVLAPLAAAEGGQALFPFGGPPHLPFLRWAARGEGLAGSPVGLPVSPSRGLWASYRGALALPGRRPLPPAPAPQPCLACPAPCLTACPVGAMGPAPYDVDACAAHVRGPAGAACRDGGCLVRRACPVGSPPPAAQTRFHIAAFLAARTAGA</sequence>
<dbReference type="Proteomes" id="UP001239909">
    <property type="component" value="Unassembled WGS sequence"/>
</dbReference>
<dbReference type="InterPro" id="IPR017896">
    <property type="entry name" value="4Fe4S_Fe-S-bd"/>
</dbReference>
<name>A0ABQ6LIA7_9RHOB</name>
<evidence type="ECO:0000313" key="3">
    <source>
        <dbReference type="Proteomes" id="UP001239909"/>
    </source>
</evidence>
<protein>
    <recommendedName>
        <fullName evidence="1">4Fe-4S ferredoxin-type domain-containing protein</fullName>
    </recommendedName>
</protein>
<dbReference type="PROSITE" id="PS51379">
    <property type="entry name" value="4FE4S_FER_2"/>
    <property type="match status" value="1"/>
</dbReference>
<dbReference type="RefSeq" id="WP_285671808.1">
    <property type="nucleotide sequence ID" value="NZ_BSYI01000015.1"/>
</dbReference>
<evidence type="ECO:0000313" key="2">
    <source>
        <dbReference type="EMBL" id="GMG83014.1"/>
    </source>
</evidence>
<proteinExistence type="predicted"/>
<feature type="domain" description="4Fe-4S ferredoxin-type" evidence="1">
    <location>
        <begin position="138"/>
        <end position="168"/>
    </location>
</feature>